<proteinExistence type="predicted"/>
<name>A0AA85JU18_TRIRE</name>
<feature type="region of interest" description="Disordered" evidence="1">
    <location>
        <begin position="310"/>
        <end position="375"/>
    </location>
</feature>
<evidence type="ECO:0000313" key="3">
    <source>
        <dbReference type="WBParaSite" id="TREG1_45360.1"/>
    </source>
</evidence>
<evidence type="ECO:0000256" key="1">
    <source>
        <dbReference type="SAM" id="MobiDB-lite"/>
    </source>
</evidence>
<dbReference type="InterPro" id="IPR038528">
    <property type="entry name" value="TEL2_C_sf"/>
</dbReference>
<sequence length="636" mass="71395">MESRVRLLCNIPALVSNLKHGGCSYFTDDSSFVKKVLSAFERVPEISERSCQFIGLAVSCLCMTGYTELVSDFIIKQSIGNTIHLWSKFLKYVNAKALEITLSPLAKKCPTSSMYYALISELLETSTGFDAYMRLCCRLFYIRQFRAGNTIRNIFSSFCLAVKKRESQEKSIQLIEQADENLGLPALSVWSDVSSIQSASLERRIYISQIFISWFVDFRNVLSSQFTIRDDDLLPDVLSGISNHLASPRIEIRTLGIVIGEWIVTLLKWDTGSEDQKLKFDYVELEFLKQIRPYFVSLDENHGVESNLQATIPTETISGSDSHEDTVASRDHESNGEDSTVNQNVHELDSDDDPDSDNDSLKPLPSTQCSSHSDKTPHYLRECLDGMLLTKVEDSKQENSVGRKMYIISCLTDIACELYGGKEALLCQKLPAKQHVIENDAIQTSEVQKGKTRRFFKKRSPPSAFVNKFSHVAGEFFFPLLKSIPNLSLSSVKGTFAHQEAVLLASLLASLGTMYACSRFSPVQNRMADELLDLIPLFYRHPESAVRRALLITVGTVITTTPLEVLSSRPRLVFRDSLLPYGNNTNSEDNTLSGWLKSCSVSDTDTECQLLASNGLSALCERFLELNRKTIRNNLQ</sequence>
<evidence type="ECO:0008006" key="4">
    <source>
        <dbReference type="Google" id="ProtNLM"/>
    </source>
</evidence>
<feature type="compositionally biased region" description="Polar residues" evidence="1">
    <location>
        <begin position="310"/>
        <end position="320"/>
    </location>
</feature>
<dbReference type="PANTHER" id="PTHR15830">
    <property type="entry name" value="TELOMERE LENGTH REGULATION PROTEIN TEL2 FAMILY MEMBER"/>
    <property type="match status" value="1"/>
</dbReference>
<dbReference type="WBParaSite" id="TREG1_45360.1">
    <property type="protein sequence ID" value="TREG1_45360.1"/>
    <property type="gene ID" value="TREG1_45360"/>
</dbReference>
<dbReference type="PANTHER" id="PTHR15830:SF10">
    <property type="entry name" value="TELOMERE LENGTH REGULATION PROTEIN TEL2 HOMOLOG"/>
    <property type="match status" value="1"/>
</dbReference>
<reference evidence="2" key="1">
    <citation type="submission" date="2022-06" db="EMBL/GenBank/DDBJ databases">
        <authorList>
            <person name="Berger JAMES D."/>
            <person name="Berger JAMES D."/>
        </authorList>
    </citation>
    <scope>NUCLEOTIDE SEQUENCE [LARGE SCALE GENOMIC DNA]</scope>
</reference>
<dbReference type="InterPro" id="IPR051970">
    <property type="entry name" value="TEL2_Regulation"/>
</dbReference>
<dbReference type="GO" id="GO:0051083">
    <property type="term" value="P:'de novo' cotranslational protein folding"/>
    <property type="evidence" value="ECO:0007669"/>
    <property type="project" value="TreeGrafter"/>
</dbReference>
<reference evidence="3" key="2">
    <citation type="submission" date="2023-11" db="UniProtKB">
        <authorList>
            <consortium name="WormBaseParasite"/>
        </authorList>
    </citation>
    <scope>IDENTIFICATION</scope>
</reference>
<feature type="compositionally biased region" description="Basic and acidic residues" evidence="1">
    <location>
        <begin position="321"/>
        <end position="335"/>
    </location>
</feature>
<dbReference type="GO" id="GO:0005829">
    <property type="term" value="C:cytosol"/>
    <property type="evidence" value="ECO:0007669"/>
    <property type="project" value="TreeGrafter"/>
</dbReference>
<dbReference type="GO" id="GO:0051879">
    <property type="term" value="F:Hsp90 protein binding"/>
    <property type="evidence" value="ECO:0007669"/>
    <property type="project" value="TreeGrafter"/>
</dbReference>
<evidence type="ECO:0000313" key="2">
    <source>
        <dbReference type="Proteomes" id="UP000050795"/>
    </source>
</evidence>
<accession>A0AA85JU18</accession>
<dbReference type="GO" id="GO:0042162">
    <property type="term" value="F:telomeric DNA binding"/>
    <property type="evidence" value="ECO:0007669"/>
    <property type="project" value="TreeGrafter"/>
</dbReference>
<organism evidence="2 3">
    <name type="scientific">Trichobilharzia regenti</name>
    <name type="common">Nasal bird schistosome</name>
    <dbReference type="NCBI Taxonomy" id="157069"/>
    <lineage>
        <taxon>Eukaryota</taxon>
        <taxon>Metazoa</taxon>
        <taxon>Spiralia</taxon>
        <taxon>Lophotrochozoa</taxon>
        <taxon>Platyhelminthes</taxon>
        <taxon>Trematoda</taxon>
        <taxon>Digenea</taxon>
        <taxon>Strigeidida</taxon>
        <taxon>Schistosomatoidea</taxon>
        <taxon>Schistosomatidae</taxon>
        <taxon>Trichobilharzia</taxon>
    </lineage>
</organism>
<dbReference type="Gene3D" id="1.25.40.720">
    <property type="entry name" value="Telomere length regulation protein 2, C-terminal domain"/>
    <property type="match status" value="1"/>
</dbReference>
<feature type="compositionally biased region" description="Acidic residues" evidence="1">
    <location>
        <begin position="349"/>
        <end position="358"/>
    </location>
</feature>
<dbReference type="AlphaFoldDB" id="A0AA85JU18"/>
<keyword evidence="2" id="KW-1185">Reference proteome</keyword>
<protein>
    <recommendedName>
        <fullName evidence="4">Telomere length regulation protein TEL2 homolog</fullName>
    </recommendedName>
</protein>
<dbReference type="Proteomes" id="UP000050795">
    <property type="component" value="Unassembled WGS sequence"/>
</dbReference>